<proteinExistence type="predicted"/>
<keyword evidence="1" id="KW-1133">Transmembrane helix</keyword>
<accession>A0A5D3C9Z0</accession>
<reference evidence="3 4" key="1">
    <citation type="submission" date="2019-08" db="EMBL/GenBank/DDBJ databases">
        <title>Draft genome sequences of two oriental melons (Cucumis melo L. var makuwa).</title>
        <authorList>
            <person name="Kwon S.-Y."/>
        </authorList>
    </citation>
    <scope>NUCLEOTIDE SEQUENCE [LARGE SCALE GENOMIC DNA]</scope>
    <source>
        <strain evidence="4">cv. Chang Bougi</strain>
        <tissue evidence="3">Leaf</tissue>
    </source>
</reference>
<evidence type="ECO:0000313" key="4">
    <source>
        <dbReference type="Proteomes" id="UP000321947"/>
    </source>
</evidence>
<organism evidence="3 4">
    <name type="scientific">Cucumis melo var. makuwa</name>
    <name type="common">Oriental melon</name>
    <dbReference type="NCBI Taxonomy" id="1194695"/>
    <lineage>
        <taxon>Eukaryota</taxon>
        <taxon>Viridiplantae</taxon>
        <taxon>Streptophyta</taxon>
        <taxon>Embryophyta</taxon>
        <taxon>Tracheophyta</taxon>
        <taxon>Spermatophyta</taxon>
        <taxon>Magnoliopsida</taxon>
        <taxon>eudicotyledons</taxon>
        <taxon>Gunneridae</taxon>
        <taxon>Pentapetalae</taxon>
        <taxon>rosids</taxon>
        <taxon>fabids</taxon>
        <taxon>Cucurbitales</taxon>
        <taxon>Cucurbitaceae</taxon>
        <taxon>Benincaseae</taxon>
        <taxon>Cucumis</taxon>
    </lineage>
</organism>
<name>A0A5D3C9Z0_CUCMM</name>
<evidence type="ECO:0000313" key="3">
    <source>
        <dbReference type="EMBL" id="TYK08681.1"/>
    </source>
</evidence>
<evidence type="ECO:0000259" key="2">
    <source>
        <dbReference type="Pfam" id="PF13952"/>
    </source>
</evidence>
<dbReference type="InterPro" id="IPR025312">
    <property type="entry name" value="DUF4216"/>
</dbReference>
<dbReference type="EMBL" id="SSTD01012495">
    <property type="protein sequence ID" value="TYK08681.1"/>
    <property type="molecule type" value="Genomic_DNA"/>
</dbReference>
<gene>
    <name evidence="3" type="ORF">E5676_scaffold118G00300</name>
</gene>
<dbReference type="Pfam" id="PF02992">
    <property type="entry name" value="Transposase_21"/>
    <property type="match status" value="1"/>
</dbReference>
<keyword evidence="1" id="KW-0472">Membrane</keyword>
<feature type="domain" description="DUF4216" evidence="2">
    <location>
        <begin position="434"/>
        <end position="482"/>
    </location>
</feature>
<dbReference type="Proteomes" id="UP000321947">
    <property type="component" value="Unassembled WGS sequence"/>
</dbReference>
<evidence type="ECO:0000256" key="1">
    <source>
        <dbReference type="SAM" id="Phobius"/>
    </source>
</evidence>
<dbReference type="PANTHER" id="PTHR10775:SF180">
    <property type="entry name" value="TRANSPOSON, EN_SPM-LIKE, TRANSPOSASE-ASSOCIATED DOMAIN PROTEIN-RELATED"/>
    <property type="match status" value="1"/>
</dbReference>
<feature type="transmembrane region" description="Helical" evidence="1">
    <location>
        <begin position="704"/>
        <end position="729"/>
    </location>
</feature>
<comment type="caution">
    <text evidence="3">The sequence shown here is derived from an EMBL/GenBank/DDBJ whole genome shotgun (WGS) entry which is preliminary data.</text>
</comment>
<dbReference type="PANTHER" id="PTHR10775">
    <property type="entry name" value="OS08G0208400 PROTEIN"/>
    <property type="match status" value="1"/>
</dbReference>
<dbReference type="AlphaFoldDB" id="A0A5D3C9Z0"/>
<sequence length="826" mass="94035">MIEIAHEEYSKDPNGFEKLLIDVEEPLYEGCKKYTKLSTLVKLYNLKVRYGWSDISFSELLKTLKEILPTTNELPNSLYEAKKTLGALGMEYEKIHACPNNCCLYRKEFANGTECPECGQSRWKNVKDRNEERKQIFSKVIWHFPPFPRFKRLFRSIECAENLTWHAGERIEDGPKQPGDDIGTYLAPLIEDLKLLWENGVECYNAYREEVFNLRSVLLWTINDFPAYGNLSGCCVKGYKACPICEDNTNSIRLRHGKKIAYLEHQRFLARNHPYRRQKKSFNGKKELGTIQESLSGEDVYLKLKDLEFSKGKKIHKNLSMNKSEKICLNSEKKIFIPPACYTLTKEEKGCVLKTLSRIKLFPIAIRSVLPKHVRYAITRLCVFFNFVCNKVLDAQQFDKLEEDIVVSTELEVGNSGVSDNLRWIAHGPHPFNSGGVRIDELGYTLVDLNRVGHKSESFILASQEKQVFYIEDPSDVRWLVVLTPPQRDFEDRYNDDELGDTILQCEGIPNDMPDVNLNNDLDENVSTSLGDKKVVKYNKDGAPIGENGAKLKSFIGSTTHYHVPITYTSWKSVPVKLKDKIFTTVEAAFVIDPRSRKNVLQTAGGNGKSSVLQEDIIDLCNMNEVKTFTLVAYMMYLYSSVIGSKENVQYVFVDPSLISSGNTQESRIRNLCSRLMVSKSNQVVLAPFNPGDRAHNRRPSCPAIVASVTVVLVCCLFTVLIPHVCAYYGTSAKLRQYELNYILQNKGVLLTTYDIVRNNSKSLQGNCFSEDDKTEDGTTWDYMILDEVFCSLSLRGLLGMMFHSPIFLSQGSLTIAFCAFEIAYK</sequence>
<protein>
    <recommendedName>
        <fullName evidence="2">DUF4216 domain-containing protein</fullName>
    </recommendedName>
</protein>
<dbReference type="InterPro" id="IPR004242">
    <property type="entry name" value="Transposase_21"/>
</dbReference>
<keyword evidence="1" id="KW-0812">Transmembrane</keyword>
<dbReference type="Pfam" id="PF13952">
    <property type="entry name" value="DUF4216"/>
    <property type="match status" value="1"/>
</dbReference>